<sequence length="295" mass="32275">MDRLDAMRLFLRVAELGSFSAVALQTGVARSVVTRQIAALETHLGVKLMARSTRRLALTSAGAAYLEKCRVILNLVEAAEADVAEERLTPRGNIRISLPLSFGLKRLAPLLLDFSQRHPDVSLDMDYSDRRINLIEEGIDLAIRITRRLEPGDVARKIGTGRMLLVAAPDYLARHGRPQHPAELAHHECLGYTNAGSTMPWQFMINGQLEGFPLRSRINANNGEVLTEAAAQGLGITLQPDFIVASFLAAGRVEAILADFPVPELGIYAMLPSNRHVPHRVRVLMDTLAAALVAP</sequence>
<dbReference type="FunFam" id="1.10.10.10:FF:000001">
    <property type="entry name" value="LysR family transcriptional regulator"/>
    <property type="match status" value="1"/>
</dbReference>
<dbReference type="Gene3D" id="3.40.190.290">
    <property type="match status" value="1"/>
</dbReference>
<dbReference type="InterPro" id="IPR036388">
    <property type="entry name" value="WH-like_DNA-bd_sf"/>
</dbReference>
<evidence type="ECO:0000256" key="1">
    <source>
        <dbReference type="ARBA" id="ARBA00009437"/>
    </source>
</evidence>
<dbReference type="CDD" id="cd08422">
    <property type="entry name" value="PBP2_CrgA_like"/>
    <property type="match status" value="1"/>
</dbReference>
<dbReference type="InterPro" id="IPR036390">
    <property type="entry name" value="WH_DNA-bd_sf"/>
</dbReference>
<dbReference type="Gene3D" id="1.10.10.10">
    <property type="entry name" value="Winged helix-like DNA-binding domain superfamily/Winged helix DNA-binding domain"/>
    <property type="match status" value="1"/>
</dbReference>
<evidence type="ECO:0000256" key="2">
    <source>
        <dbReference type="ARBA" id="ARBA00023015"/>
    </source>
</evidence>
<dbReference type="InterPro" id="IPR005119">
    <property type="entry name" value="LysR_subst-bd"/>
</dbReference>
<organism evidence="6 7">
    <name type="scientific">Candidatus Dechloromonas phosphorivorans</name>
    <dbReference type="NCBI Taxonomy" id="2899244"/>
    <lineage>
        <taxon>Bacteria</taxon>
        <taxon>Pseudomonadati</taxon>
        <taxon>Pseudomonadota</taxon>
        <taxon>Betaproteobacteria</taxon>
        <taxon>Rhodocyclales</taxon>
        <taxon>Azonexaceae</taxon>
        <taxon>Dechloromonas</taxon>
    </lineage>
</organism>
<gene>
    <name evidence="6" type="ORF">IPN75_18275</name>
</gene>
<feature type="domain" description="HTH lysR-type" evidence="5">
    <location>
        <begin position="1"/>
        <end position="59"/>
    </location>
</feature>
<dbReference type="GO" id="GO:0003700">
    <property type="term" value="F:DNA-binding transcription factor activity"/>
    <property type="evidence" value="ECO:0007669"/>
    <property type="project" value="InterPro"/>
</dbReference>
<evidence type="ECO:0000313" key="7">
    <source>
        <dbReference type="Proteomes" id="UP000808146"/>
    </source>
</evidence>
<dbReference type="InterPro" id="IPR058163">
    <property type="entry name" value="LysR-type_TF_proteobact-type"/>
</dbReference>
<keyword evidence="4" id="KW-0804">Transcription</keyword>
<dbReference type="FunFam" id="3.40.190.290:FF:000001">
    <property type="entry name" value="Transcriptional regulator, LysR family"/>
    <property type="match status" value="1"/>
</dbReference>
<dbReference type="InterPro" id="IPR000847">
    <property type="entry name" value="LysR_HTH_N"/>
</dbReference>
<dbReference type="PANTHER" id="PTHR30537">
    <property type="entry name" value="HTH-TYPE TRANSCRIPTIONAL REGULATOR"/>
    <property type="match status" value="1"/>
</dbReference>
<keyword evidence="3" id="KW-0238">DNA-binding</keyword>
<dbReference type="Pfam" id="PF00126">
    <property type="entry name" value="HTH_1"/>
    <property type="match status" value="1"/>
</dbReference>
<proteinExistence type="inferred from homology"/>
<protein>
    <submittedName>
        <fullName evidence="6">LysR family transcriptional regulator</fullName>
    </submittedName>
</protein>
<evidence type="ECO:0000256" key="4">
    <source>
        <dbReference type="ARBA" id="ARBA00023163"/>
    </source>
</evidence>
<dbReference type="AlphaFoldDB" id="A0A9D7QMU9"/>
<dbReference type="GO" id="GO:0043565">
    <property type="term" value="F:sequence-specific DNA binding"/>
    <property type="evidence" value="ECO:0007669"/>
    <property type="project" value="TreeGrafter"/>
</dbReference>
<dbReference type="SUPFAM" id="SSF53850">
    <property type="entry name" value="Periplasmic binding protein-like II"/>
    <property type="match status" value="1"/>
</dbReference>
<comment type="similarity">
    <text evidence="1">Belongs to the LysR transcriptional regulatory family.</text>
</comment>
<reference evidence="6" key="1">
    <citation type="submission" date="2020-10" db="EMBL/GenBank/DDBJ databases">
        <title>Connecting structure to function with the recovery of over 1000 high-quality activated sludge metagenome-assembled genomes encoding full-length rRNA genes using long-read sequencing.</title>
        <authorList>
            <person name="Singleton C.M."/>
            <person name="Petriglieri F."/>
            <person name="Kristensen J.M."/>
            <person name="Kirkegaard R.H."/>
            <person name="Michaelsen T.Y."/>
            <person name="Andersen M.H."/>
            <person name="Karst S.M."/>
            <person name="Dueholm M.S."/>
            <person name="Nielsen P.H."/>
            <person name="Albertsen M."/>
        </authorList>
    </citation>
    <scope>NUCLEOTIDE SEQUENCE</scope>
    <source>
        <strain evidence="6">OdNE_18-Q3-R46-58_BAT3C.305</strain>
    </source>
</reference>
<dbReference type="Proteomes" id="UP000808146">
    <property type="component" value="Unassembled WGS sequence"/>
</dbReference>
<dbReference type="Pfam" id="PF03466">
    <property type="entry name" value="LysR_substrate"/>
    <property type="match status" value="1"/>
</dbReference>
<evidence type="ECO:0000313" key="6">
    <source>
        <dbReference type="EMBL" id="MBK8892173.1"/>
    </source>
</evidence>
<dbReference type="PROSITE" id="PS50931">
    <property type="entry name" value="HTH_LYSR"/>
    <property type="match status" value="1"/>
</dbReference>
<name>A0A9D7QMU9_9RHOO</name>
<dbReference type="EMBL" id="JADKBR010000023">
    <property type="protein sequence ID" value="MBK8892173.1"/>
    <property type="molecule type" value="Genomic_DNA"/>
</dbReference>
<comment type="caution">
    <text evidence="6">The sequence shown here is derived from an EMBL/GenBank/DDBJ whole genome shotgun (WGS) entry which is preliminary data.</text>
</comment>
<evidence type="ECO:0000259" key="5">
    <source>
        <dbReference type="PROSITE" id="PS50931"/>
    </source>
</evidence>
<accession>A0A9D7QMU9</accession>
<dbReference type="SUPFAM" id="SSF46785">
    <property type="entry name" value="Winged helix' DNA-binding domain"/>
    <property type="match status" value="1"/>
</dbReference>
<dbReference type="GO" id="GO:0006351">
    <property type="term" value="P:DNA-templated transcription"/>
    <property type="evidence" value="ECO:0007669"/>
    <property type="project" value="TreeGrafter"/>
</dbReference>
<keyword evidence="2" id="KW-0805">Transcription regulation</keyword>
<dbReference type="PANTHER" id="PTHR30537:SF5">
    <property type="entry name" value="HTH-TYPE TRANSCRIPTIONAL ACTIVATOR TTDR-RELATED"/>
    <property type="match status" value="1"/>
</dbReference>
<evidence type="ECO:0000256" key="3">
    <source>
        <dbReference type="ARBA" id="ARBA00023125"/>
    </source>
</evidence>